<dbReference type="CDD" id="cd00093">
    <property type="entry name" value="HTH_XRE"/>
    <property type="match status" value="1"/>
</dbReference>
<accession>A0A8J3LQW1</accession>
<feature type="domain" description="HTH cro/C1-type" evidence="1">
    <location>
        <begin position="37"/>
        <end position="84"/>
    </location>
</feature>
<organism evidence="2 3">
    <name type="scientific">Planotetraspora kaengkrachanensis</name>
    <dbReference type="NCBI Taxonomy" id="575193"/>
    <lineage>
        <taxon>Bacteria</taxon>
        <taxon>Bacillati</taxon>
        <taxon>Actinomycetota</taxon>
        <taxon>Actinomycetes</taxon>
        <taxon>Streptosporangiales</taxon>
        <taxon>Streptosporangiaceae</taxon>
        <taxon>Planotetraspora</taxon>
    </lineage>
</organism>
<evidence type="ECO:0000313" key="3">
    <source>
        <dbReference type="Proteomes" id="UP000630097"/>
    </source>
</evidence>
<dbReference type="PANTHER" id="PTHR35010:SF2">
    <property type="entry name" value="BLL4672 PROTEIN"/>
    <property type="match status" value="1"/>
</dbReference>
<dbReference type="InterPro" id="IPR010982">
    <property type="entry name" value="Lambda_DNA-bd_dom_sf"/>
</dbReference>
<dbReference type="InterPro" id="IPR041413">
    <property type="entry name" value="MLTR_LBD"/>
</dbReference>
<dbReference type="PANTHER" id="PTHR35010">
    <property type="entry name" value="BLL4672 PROTEIN-RELATED"/>
    <property type="match status" value="1"/>
</dbReference>
<dbReference type="GO" id="GO:0003677">
    <property type="term" value="F:DNA binding"/>
    <property type="evidence" value="ECO:0007669"/>
    <property type="project" value="InterPro"/>
</dbReference>
<dbReference type="Proteomes" id="UP000630097">
    <property type="component" value="Unassembled WGS sequence"/>
</dbReference>
<comment type="caution">
    <text evidence="2">The sequence shown here is derived from an EMBL/GenBank/DDBJ whole genome shotgun (WGS) entry which is preliminary data.</text>
</comment>
<dbReference type="Gene3D" id="3.30.450.180">
    <property type="match status" value="1"/>
</dbReference>
<dbReference type="SMART" id="SM00530">
    <property type="entry name" value="HTH_XRE"/>
    <property type="match status" value="1"/>
</dbReference>
<dbReference type="EMBL" id="BONV01000001">
    <property type="protein sequence ID" value="GIG77157.1"/>
    <property type="molecule type" value="Genomic_DNA"/>
</dbReference>
<dbReference type="InterPro" id="IPR001387">
    <property type="entry name" value="Cro/C1-type_HTH"/>
</dbReference>
<dbReference type="Pfam" id="PF17765">
    <property type="entry name" value="MLTR_LBD"/>
    <property type="match status" value="1"/>
</dbReference>
<dbReference type="Pfam" id="PF13560">
    <property type="entry name" value="HTH_31"/>
    <property type="match status" value="1"/>
</dbReference>
<dbReference type="PROSITE" id="PS50943">
    <property type="entry name" value="HTH_CROC1"/>
    <property type="match status" value="1"/>
</dbReference>
<evidence type="ECO:0000313" key="2">
    <source>
        <dbReference type="EMBL" id="GIG77157.1"/>
    </source>
</evidence>
<evidence type="ECO:0000259" key="1">
    <source>
        <dbReference type="PROSITE" id="PS50943"/>
    </source>
</evidence>
<proteinExistence type="predicted"/>
<dbReference type="Gene3D" id="1.10.260.40">
    <property type="entry name" value="lambda repressor-like DNA-binding domains"/>
    <property type="match status" value="1"/>
</dbReference>
<keyword evidence="3" id="KW-1185">Reference proteome</keyword>
<name>A0A8J3LQW1_9ACTN</name>
<dbReference type="AlphaFoldDB" id="A0A8J3LQW1"/>
<sequence length="299" mass="32919">MGMDRRQEISQFLRTRRAKVSPEQAGFSRVGNRRVSGLRREEVAVIAGVSVEYYRRIERGAIAGVSADVLGAIAEALQLDEAEAAHLFNLARAARGARKASPRDTVQRVRPGIQRILEAFVGSPASVHNERTDLLATNRLGRAFYSELLAGDIARGNNARFVFLDPRSRDFYSDWGTSADQLIAIMRGHLGRNPGDRGLSNLIGELSAQSREFSTRWASYNVESHRTGRKHVNHPTVGALELDYETIELSSDPGLTLLTYFAEPGSPSAERLALLASWAATSDQDAVERTARSAVDEDR</sequence>
<reference evidence="2 3" key="1">
    <citation type="submission" date="2021-01" db="EMBL/GenBank/DDBJ databases">
        <title>Whole genome shotgun sequence of Planotetraspora kaengkrachanensis NBRC 104272.</title>
        <authorList>
            <person name="Komaki H."/>
            <person name="Tamura T."/>
        </authorList>
    </citation>
    <scope>NUCLEOTIDE SEQUENCE [LARGE SCALE GENOMIC DNA]</scope>
    <source>
        <strain evidence="2 3">NBRC 104272</strain>
    </source>
</reference>
<protein>
    <submittedName>
        <fullName evidence="2">Transcriptional regulator</fullName>
    </submittedName>
</protein>
<gene>
    <name evidence="2" type="ORF">Pka01_02840</name>
</gene>
<dbReference type="SUPFAM" id="SSF47413">
    <property type="entry name" value="lambda repressor-like DNA-binding domains"/>
    <property type="match status" value="1"/>
</dbReference>